<organism evidence="1 2">
    <name type="scientific">Bacillus phage 0105phi7-2</name>
    <dbReference type="NCBI Taxonomy" id="3025408"/>
    <lineage>
        <taxon>Viruses</taxon>
        <taxon>Duplodnaviria</taxon>
        <taxon>Heunggongvirae</taxon>
        <taxon>Uroviricota</taxon>
        <taxon>Caudoviricetes</taxon>
        <taxon>Theosmithvirus</taxon>
        <taxon>Theosmithvirus tv0105phi72</taxon>
    </lineage>
</organism>
<gene>
    <name evidence="1" type="ORF">0105phi72_079</name>
</gene>
<accession>A0AAE9YJU6</accession>
<protein>
    <submittedName>
        <fullName evidence="1">Uncharacterized protein</fullName>
    </submittedName>
</protein>
<sequence>MEKEYEIEIDELYVEIKLKNERLSIRSGDCYVFDYEDLPESGVLSVSSDIEIVVKAIVEELKNINHYWYEISSWKDGKRIDGDSFRAR</sequence>
<proteinExistence type="predicted"/>
<keyword evidence="2" id="KW-1185">Reference proteome</keyword>
<evidence type="ECO:0000313" key="1">
    <source>
        <dbReference type="EMBL" id="WCS66623.1"/>
    </source>
</evidence>
<evidence type="ECO:0000313" key="2">
    <source>
        <dbReference type="Proteomes" id="UP001222392"/>
    </source>
</evidence>
<dbReference type="Proteomes" id="UP001222392">
    <property type="component" value="Segment"/>
</dbReference>
<dbReference type="EMBL" id="OQ317942">
    <property type="protein sequence ID" value="WCS66623.1"/>
    <property type="molecule type" value="Genomic_DNA"/>
</dbReference>
<name>A0AAE9YJU6_9CAUD</name>
<reference evidence="1" key="1">
    <citation type="submission" date="2023-01" db="EMBL/GenBank/DDBJ databases">
        <title>Siphophage 0105phi7-2 of Bacillus thuringiensis: Novel Propagation, DNA, and Genome-Implied Assembly.</title>
        <authorList>
            <person name="Roberts S."/>
            <person name="Aldis M."/>
            <person name="Wright E.T."/>
            <person name="Lai Z."/>
            <person name="Hardies S.C."/>
            <person name="Serwer P."/>
        </authorList>
    </citation>
    <scope>NUCLEOTIDE SEQUENCE</scope>
</reference>